<dbReference type="Proteomes" id="UP000799421">
    <property type="component" value="Unassembled WGS sequence"/>
</dbReference>
<dbReference type="AlphaFoldDB" id="A0A6A7BQ60"/>
<dbReference type="InterPro" id="IPR043148">
    <property type="entry name" value="TagF_C"/>
</dbReference>
<name>A0A6A7BQ60_9PEZI</name>
<reference evidence="1" key="1">
    <citation type="journal article" date="2020" name="Stud. Mycol.">
        <title>101 Dothideomycetes genomes: a test case for predicting lifestyles and emergence of pathogens.</title>
        <authorList>
            <person name="Haridas S."/>
            <person name="Albert R."/>
            <person name="Binder M."/>
            <person name="Bloem J."/>
            <person name="Labutti K."/>
            <person name="Salamov A."/>
            <person name="Andreopoulos B."/>
            <person name="Baker S."/>
            <person name="Barry K."/>
            <person name="Bills G."/>
            <person name="Bluhm B."/>
            <person name="Cannon C."/>
            <person name="Castanera R."/>
            <person name="Culley D."/>
            <person name="Daum C."/>
            <person name="Ezra D."/>
            <person name="Gonzalez J."/>
            <person name="Henrissat B."/>
            <person name="Kuo A."/>
            <person name="Liang C."/>
            <person name="Lipzen A."/>
            <person name="Lutzoni F."/>
            <person name="Magnuson J."/>
            <person name="Mondo S."/>
            <person name="Nolan M."/>
            <person name="Ohm R."/>
            <person name="Pangilinan J."/>
            <person name="Park H.-J."/>
            <person name="Ramirez L."/>
            <person name="Alfaro M."/>
            <person name="Sun H."/>
            <person name="Tritt A."/>
            <person name="Yoshinaga Y."/>
            <person name="Zwiers L.-H."/>
            <person name="Turgeon B."/>
            <person name="Goodwin S."/>
            <person name="Spatafora J."/>
            <person name="Crous P."/>
            <person name="Grigoriev I."/>
        </authorList>
    </citation>
    <scope>NUCLEOTIDE SEQUENCE</scope>
    <source>
        <strain evidence="1">CBS 480.64</strain>
    </source>
</reference>
<accession>A0A6A7BQ60</accession>
<evidence type="ECO:0000313" key="2">
    <source>
        <dbReference type="Proteomes" id="UP000799421"/>
    </source>
</evidence>
<organism evidence="1 2">
    <name type="scientific">Piedraia hortae CBS 480.64</name>
    <dbReference type="NCBI Taxonomy" id="1314780"/>
    <lineage>
        <taxon>Eukaryota</taxon>
        <taxon>Fungi</taxon>
        <taxon>Dikarya</taxon>
        <taxon>Ascomycota</taxon>
        <taxon>Pezizomycotina</taxon>
        <taxon>Dothideomycetes</taxon>
        <taxon>Dothideomycetidae</taxon>
        <taxon>Capnodiales</taxon>
        <taxon>Piedraiaceae</taxon>
        <taxon>Piedraia</taxon>
    </lineage>
</organism>
<keyword evidence="2" id="KW-1185">Reference proteome</keyword>
<gene>
    <name evidence="1" type="ORF">K470DRAFT_273603</name>
</gene>
<sequence length="165" mass="17676">MLVARTDWNVILAPHQRLIEQAPDLREVLAKVAGLTHVHCDLDSFAGVDGSYTAMADLYLGDTSSQLIEYLVRPRPAVLLDPAERDWRADPAFAMWHAGEVVRTLDDLPAAIDGARAAHPRFAPVQQAIAQAAAGDASGAGAARAAEVILAILNDAVPERGRPNR</sequence>
<dbReference type="Gene3D" id="3.40.50.12580">
    <property type="match status" value="1"/>
</dbReference>
<proteinExistence type="predicted"/>
<protein>
    <submittedName>
        <fullName evidence="1">Uncharacterized protein</fullName>
    </submittedName>
</protein>
<dbReference type="EMBL" id="MU006074">
    <property type="protein sequence ID" value="KAF2857067.1"/>
    <property type="molecule type" value="Genomic_DNA"/>
</dbReference>
<evidence type="ECO:0000313" key="1">
    <source>
        <dbReference type="EMBL" id="KAF2857067.1"/>
    </source>
</evidence>